<proteinExistence type="predicted"/>
<organism evidence="1 2">
    <name type="scientific">Teichococcus vastitatis</name>
    <dbReference type="NCBI Taxonomy" id="2307076"/>
    <lineage>
        <taxon>Bacteria</taxon>
        <taxon>Pseudomonadati</taxon>
        <taxon>Pseudomonadota</taxon>
        <taxon>Alphaproteobacteria</taxon>
        <taxon>Acetobacterales</taxon>
        <taxon>Roseomonadaceae</taxon>
        <taxon>Roseomonas</taxon>
    </lineage>
</organism>
<gene>
    <name evidence="1" type="ORF">MON41_16230</name>
</gene>
<dbReference type="EMBL" id="JALBUU010000028">
    <property type="protein sequence ID" value="MCI0755268.1"/>
    <property type="molecule type" value="Genomic_DNA"/>
</dbReference>
<dbReference type="SUPFAM" id="SSF53850">
    <property type="entry name" value="Periplasmic binding protein-like II"/>
    <property type="match status" value="1"/>
</dbReference>
<dbReference type="RefSeq" id="WP_238384207.1">
    <property type="nucleotide sequence ID" value="NZ_JALBUU010000028.1"/>
</dbReference>
<keyword evidence="2" id="KW-1185">Reference proteome</keyword>
<name>A0ABS9W7J2_9PROT</name>
<dbReference type="Proteomes" id="UP001201985">
    <property type="component" value="Unassembled WGS sequence"/>
</dbReference>
<dbReference type="Gene3D" id="3.40.190.10">
    <property type="entry name" value="Periplasmic binding protein-like II"/>
    <property type="match status" value="2"/>
</dbReference>
<reference evidence="1 2" key="1">
    <citation type="submission" date="2022-03" db="EMBL/GenBank/DDBJ databases">
        <title>Complete genome analysis of Roseomonas KG 17.1 : a prolific producer of plant growth promoters.</title>
        <authorList>
            <person name="Saadouli I."/>
            <person name="Najjari A."/>
            <person name="Mosbah A."/>
            <person name="Ouzari H.I."/>
        </authorList>
    </citation>
    <scope>NUCLEOTIDE SEQUENCE [LARGE SCALE GENOMIC DNA]</scope>
    <source>
        <strain evidence="1 2">KG17-1</strain>
    </source>
</reference>
<accession>A0ABS9W7J2</accession>
<comment type="caution">
    <text evidence="1">The sequence shown here is derived from an EMBL/GenBank/DDBJ whole genome shotgun (WGS) entry which is preliminary data.</text>
</comment>
<evidence type="ECO:0000313" key="1">
    <source>
        <dbReference type="EMBL" id="MCI0755268.1"/>
    </source>
</evidence>
<sequence length="150" mass="16442">MVVSVVTIAVFIAGIASSVTMQRLQGLVRNVADLRSLQVGAVQGSSAIDFLVAQRVAHDTYSRTAEGLPALRLGQIGAFVYDRPLLGWTIRQEFAELELLPITLDSQNYAIALPPGNSTHVALDVALLETLRSEWWQQTRFRSRGRDAPP</sequence>
<protein>
    <submittedName>
        <fullName evidence="1">Transporter substrate-binding domain-containing protein</fullName>
    </submittedName>
</protein>
<evidence type="ECO:0000313" key="2">
    <source>
        <dbReference type="Proteomes" id="UP001201985"/>
    </source>
</evidence>